<comment type="similarity">
    <text evidence="10">Belongs to the protein kinase superfamily. Ser/Thr protein kinase family. CDPK subfamily.</text>
</comment>
<protein>
    <recommendedName>
        <fullName evidence="16">Calcium-dependent protein kinase</fullName>
    </recommendedName>
</protein>
<dbReference type="PROSITE" id="PS50011">
    <property type="entry name" value="PROTEIN_KINASE_DOM"/>
    <property type="match status" value="1"/>
</dbReference>
<evidence type="ECO:0000256" key="6">
    <source>
        <dbReference type="ARBA" id="ARBA00022741"/>
    </source>
</evidence>
<evidence type="ECO:0000256" key="8">
    <source>
        <dbReference type="ARBA" id="ARBA00022837"/>
    </source>
</evidence>
<dbReference type="GO" id="GO:0004674">
    <property type="term" value="F:protein serine/threonine kinase activity"/>
    <property type="evidence" value="ECO:0007669"/>
    <property type="project" value="UniProtKB-KW"/>
</dbReference>
<feature type="domain" description="EF-hand" evidence="13">
    <location>
        <begin position="349"/>
        <end position="384"/>
    </location>
</feature>
<keyword evidence="7" id="KW-0418">Kinase</keyword>
<dbReference type="PROSITE" id="PS00108">
    <property type="entry name" value="PROTEIN_KINASE_ST"/>
    <property type="match status" value="1"/>
</dbReference>
<dbReference type="InterPro" id="IPR011992">
    <property type="entry name" value="EF-hand-dom_pair"/>
</dbReference>
<sequence length="608" mass="68393">MGGKTSKDALEGARRRASLRSSHLQVSGRYHHLPRKLSDDYILTDTVLGSGFAGSVLLGRSRRPDRNGLCTRVAVKSIKLQQSKAARRTLAAEVEVFLSVDHPHVCRLLDVYESHDHIDLVMECLEGGELYQRVNAGRFSEKDAADAAYQMLLAIRYLHSLGIVHRDIKLENFLYDERGSNHLKLIDFGFSKAWDPEHKKMKMSCGTICYVAPEVILQSYTNLCDLWSLGVVVFLLLVGYMPFPLLPDVEETEINILSCNYRYDAAKWNLVSPSSFDFVSKLLQRDPEQRMTAEQALAHPWIAEREQMKSGTDSAGLDDAVVRSLAEYAKSSKFRRTCLQVMAWSLNNSEMAEVRQAFMELDQDKKGTIQLHELKTVLEEKFHITDEETKNIFEAMDPSNHEEVKYSEFLGAMLSSRIEIHEDLVRNAFKRFDTGDTGHISAEHLKQVLGESLDSQEQAAALMAEVQGSFLQDGKISYDDFIQYLISGEARDSFKEAAGLVIDRQISKMTSDDGIQTDFLRGSRALAPKNKRSHSFHVNREVSDDDMKSELLVQSHMTAPACKTPLHEAQTVRAIVEEEPKDLQASHASAEQKTGKTDTPKSSVCAIL</sequence>
<dbReference type="PANTHER" id="PTHR24349">
    <property type="entry name" value="SERINE/THREONINE-PROTEIN KINASE"/>
    <property type="match status" value="1"/>
</dbReference>
<proteinExistence type="inferred from homology"/>
<dbReference type="InterPro" id="IPR000719">
    <property type="entry name" value="Prot_kinase_dom"/>
</dbReference>
<evidence type="ECO:0000256" key="4">
    <source>
        <dbReference type="ARBA" id="ARBA00022679"/>
    </source>
</evidence>
<evidence type="ECO:0000256" key="10">
    <source>
        <dbReference type="ARBA" id="ARBA00024334"/>
    </source>
</evidence>
<evidence type="ECO:0000256" key="9">
    <source>
        <dbReference type="ARBA" id="ARBA00022840"/>
    </source>
</evidence>
<evidence type="ECO:0000256" key="3">
    <source>
        <dbReference type="ARBA" id="ARBA00022527"/>
    </source>
</evidence>
<dbReference type="SUPFAM" id="SSF47473">
    <property type="entry name" value="EF-hand"/>
    <property type="match status" value="1"/>
</dbReference>
<feature type="domain" description="Protein kinase" evidence="12">
    <location>
        <begin position="42"/>
        <end position="302"/>
    </location>
</feature>
<dbReference type="Pfam" id="PF13499">
    <property type="entry name" value="EF-hand_7"/>
    <property type="match status" value="1"/>
</dbReference>
<evidence type="ECO:0000256" key="7">
    <source>
        <dbReference type="ARBA" id="ARBA00022777"/>
    </source>
</evidence>
<dbReference type="Gene3D" id="1.10.238.10">
    <property type="entry name" value="EF-hand"/>
    <property type="match status" value="2"/>
</dbReference>
<accession>A0AA36HJQ3</accession>
<gene>
    <name evidence="14" type="ORF">EVOR1521_LOCUS1012</name>
</gene>
<dbReference type="GO" id="GO:0005509">
    <property type="term" value="F:calcium ion binding"/>
    <property type="evidence" value="ECO:0007669"/>
    <property type="project" value="InterPro"/>
</dbReference>
<evidence type="ECO:0008006" key="16">
    <source>
        <dbReference type="Google" id="ProtNLM"/>
    </source>
</evidence>
<dbReference type="SMART" id="SM00220">
    <property type="entry name" value="S_TKc"/>
    <property type="match status" value="1"/>
</dbReference>
<evidence type="ECO:0000256" key="5">
    <source>
        <dbReference type="ARBA" id="ARBA00022737"/>
    </source>
</evidence>
<keyword evidence="6" id="KW-0547">Nucleotide-binding</keyword>
<organism evidence="14 15">
    <name type="scientific">Effrenium voratum</name>
    <dbReference type="NCBI Taxonomy" id="2562239"/>
    <lineage>
        <taxon>Eukaryota</taxon>
        <taxon>Sar</taxon>
        <taxon>Alveolata</taxon>
        <taxon>Dinophyceae</taxon>
        <taxon>Suessiales</taxon>
        <taxon>Symbiodiniaceae</taxon>
        <taxon>Effrenium</taxon>
    </lineage>
</organism>
<name>A0AA36HJQ3_9DINO</name>
<dbReference type="SMART" id="SM00054">
    <property type="entry name" value="EFh"/>
    <property type="match status" value="3"/>
</dbReference>
<keyword evidence="9" id="KW-0067">ATP-binding</keyword>
<evidence type="ECO:0000256" key="1">
    <source>
        <dbReference type="ARBA" id="ARBA00001946"/>
    </source>
</evidence>
<dbReference type="PROSITE" id="PS50222">
    <property type="entry name" value="EF_HAND_2"/>
    <property type="match status" value="2"/>
</dbReference>
<comment type="caution">
    <text evidence="14">The sequence shown here is derived from an EMBL/GenBank/DDBJ whole genome shotgun (WGS) entry which is preliminary data.</text>
</comment>
<dbReference type="FunFam" id="1.10.238.10:FF:000003">
    <property type="entry name" value="Calmodulin A"/>
    <property type="match status" value="1"/>
</dbReference>
<keyword evidence="5" id="KW-0677">Repeat</keyword>
<evidence type="ECO:0000259" key="12">
    <source>
        <dbReference type="PROSITE" id="PS50011"/>
    </source>
</evidence>
<comment type="subunit">
    <text evidence="2">Monomer.</text>
</comment>
<keyword evidence="15" id="KW-1185">Reference proteome</keyword>
<dbReference type="AlphaFoldDB" id="A0AA36HJQ3"/>
<dbReference type="InterPro" id="IPR050205">
    <property type="entry name" value="CDPK_Ser/Thr_kinases"/>
</dbReference>
<evidence type="ECO:0000313" key="14">
    <source>
        <dbReference type="EMBL" id="CAJ1370444.1"/>
    </source>
</evidence>
<keyword evidence="3" id="KW-0723">Serine/threonine-protein kinase</keyword>
<reference evidence="14" key="1">
    <citation type="submission" date="2023-08" db="EMBL/GenBank/DDBJ databases">
        <authorList>
            <person name="Chen Y."/>
            <person name="Shah S."/>
            <person name="Dougan E. K."/>
            <person name="Thang M."/>
            <person name="Chan C."/>
        </authorList>
    </citation>
    <scope>NUCLEOTIDE SEQUENCE</scope>
</reference>
<feature type="domain" description="EF-hand" evidence="13">
    <location>
        <begin position="420"/>
        <end position="455"/>
    </location>
</feature>
<dbReference type="InterPro" id="IPR011009">
    <property type="entry name" value="Kinase-like_dom_sf"/>
</dbReference>
<evidence type="ECO:0000256" key="11">
    <source>
        <dbReference type="SAM" id="MobiDB-lite"/>
    </source>
</evidence>
<dbReference type="Gene3D" id="1.10.510.10">
    <property type="entry name" value="Transferase(Phosphotransferase) domain 1"/>
    <property type="match status" value="1"/>
</dbReference>
<dbReference type="InterPro" id="IPR002048">
    <property type="entry name" value="EF_hand_dom"/>
</dbReference>
<feature type="region of interest" description="Disordered" evidence="11">
    <location>
        <begin position="581"/>
        <end position="608"/>
    </location>
</feature>
<dbReference type="EMBL" id="CAUJNA010000016">
    <property type="protein sequence ID" value="CAJ1370444.1"/>
    <property type="molecule type" value="Genomic_DNA"/>
</dbReference>
<comment type="cofactor">
    <cofactor evidence="1">
        <name>Mg(2+)</name>
        <dbReference type="ChEBI" id="CHEBI:18420"/>
    </cofactor>
</comment>
<dbReference type="Proteomes" id="UP001178507">
    <property type="component" value="Unassembled WGS sequence"/>
</dbReference>
<dbReference type="InterPro" id="IPR008271">
    <property type="entry name" value="Ser/Thr_kinase_AS"/>
</dbReference>
<dbReference type="Pfam" id="PF00069">
    <property type="entry name" value="Pkinase"/>
    <property type="match status" value="1"/>
</dbReference>
<evidence type="ECO:0000259" key="13">
    <source>
        <dbReference type="PROSITE" id="PS50222"/>
    </source>
</evidence>
<keyword evidence="8" id="KW-0106">Calcium</keyword>
<dbReference type="SUPFAM" id="SSF56112">
    <property type="entry name" value="Protein kinase-like (PK-like)"/>
    <property type="match status" value="1"/>
</dbReference>
<evidence type="ECO:0000256" key="2">
    <source>
        <dbReference type="ARBA" id="ARBA00011245"/>
    </source>
</evidence>
<dbReference type="FunFam" id="1.10.510.10:FF:000571">
    <property type="entry name" value="Maternal embryonic leucine zipper kinase"/>
    <property type="match status" value="1"/>
</dbReference>
<evidence type="ECO:0000313" key="15">
    <source>
        <dbReference type="Proteomes" id="UP001178507"/>
    </source>
</evidence>
<keyword evidence="4" id="KW-0808">Transferase</keyword>
<dbReference type="GO" id="GO:0005524">
    <property type="term" value="F:ATP binding"/>
    <property type="evidence" value="ECO:0007669"/>
    <property type="project" value="UniProtKB-KW"/>
</dbReference>
<dbReference type="Gene3D" id="3.30.200.20">
    <property type="entry name" value="Phosphorylase Kinase, domain 1"/>
    <property type="match status" value="1"/>
</dbReference>